<dbReference type="Gene3D" id="1.10.10.10">
    <property type="entry name" value="Winged helix-like DNA-binding domain superfamily/Winged helix DNA-binding domain"/>
    <property type="match status" value="1"/>
</dbReference>
<dbReference type="SUPFAM" id="SSF46894">
    <property type="entry name" value="C-terminal effector domain of the bipartite response regulators"/>
    <property type="match status" value="1"/>
</dbReference>
<evidence type="ECO:0000313" key="4">
    <source>
        <dbReference type="EMBL" id="MBB4920594.1"/>
    </source>
</evidence>
<dbReference type="SMART" id="SM00421">
    <property type="entry name" value="HTH_LUXR"/>
    <property type="match status" value="1"/>
</dbReference>
<evidence type="ECO:0000256" key="2">
    <source>
        <dbReference type="ARBA" id="ARBA00022840"/>
    </source>
</evidence>
<dbReference type="InterPro" id="IPR027417">
    <property type="entry name" value="P-loop_NTPase"/>
</dbReference>
<dbReference type="Pfam" id="PF13191">
    <property type="entry name" value="AAA_16"/>
    <property type="match status" value="1"/>
</dbReference>
<keyword evidence="1" id="KW-0547">Nucleotide-binding</keyword>
<evidence type="ECO:0000259" key="3">
    <source>
        <dbReference type="PROSITE" id="PS50043"/>
    </source>
</evidence>
<sequence length="963" mass="104083">MATAPRHEAYGPARTASPVLVGRESELESLTATLSEQPAVAMIEGEAGVGKSRLLRELLNRPPLRTLRIMLGRCQSLREPFLYGAVIEALGGLAHPPVPPSLARNRLNPVTGVLRALLPELSAYLPEAPEPTGDPRSERHRLFRAVRELLSGIGPALLVIEDLHWADDGSRHLLRFLMSDLPRNLSIVVTYRREDVPGGVPLGSAYRPPPGAASVLVNLRPLDRSQVRVLAAALLGRSISTRFAGKLYERTAGIPFVVEETLLALRDSAGGGRATRQLLENVEVPVLLREAMAERLTGMPLPAVRLAQAAAVLETPVDAGLLSEVAGLTERRCHEALASALGNGVLYEIDECSYGYRHSLARQAVYDTLPGYDRQRLHARALRALEHRVPKPVVRMAEHSHHAGDVALALRYGERAADLAAQVGDVSAATGLLQRLLGYPGLSPRDVDRLAVKLGQVAHAGLDQYDPVATLERLLSDPRLSTAARGEVRLFLGMLLVRQIGGLEAGRAVIETALDELGERPHLLARGVSVLAQPFYGTAPLPQVLRWRERLLELISNCKGELRLSLLANHLSSLMQTGDPDVLRELASLSPPSPMSTGEQRQLARVHCNMADACTCVGHHEQARSLLQTGLRLAIDSGAPFVVSTARATQTRLAWFLGDWNGLAERATDLLDEYHDLFPVASELSLVLGSLAIVRGDWEEAEERLSATGVASPHDAITPVVLGGFAGLARLRLAQGENALALAEIDRGLTVARSKGVWSWTGELVPVAVAVLVEGGRTDDARELTRELEKNIEGRDAPMAAAGLEMARACLAMASGDPASALAGYERAGERYRALPAPYYAALAAEQAALCRMDRGGAEAARATEELSALADEFAAMGAPRDADRCRYRLRSHGTVKPSRRGRRGYGDVLSPREQDVARLLAKGRTNREIAQALFLSPRTVEQHVARTLKKLGKQSRTDLLDD</sequence>
<protein>
    <submittedName>
        <fullName evidence="4">DNA-binding CsgD family transcriptional regulator</fullName>
    </submittedName>
</protein>
<dbReference type="GO" id="GO:0005524">
    <property type="term" value="F:ATP binding"/>
    <property type="evidence" value="ECO:0007669"/>
    <property type="project" value="UniProtKB-KW"/>
</dbReference>
<dbReference type="Pfam" id="PF00196">
    <property type="entry name" value="GerE"/>
    <property type="match status" value="1"/>
</dbReference>
<comment type="caution">
    <text evidence="4">The sequence shown here is derived from an EMBL/GenBank/DDBJ whole genome shotgun (WGS) entry which is preliminary data.</text>
</comment>
<dbReference type="GO" id="GO:0005737">
    <property type="term" value="C:cytoplasm"/>
    <property type="evidence" value="ECO:0007669"/>
    <property type="project" value="TreeGrafter"/>
</dbReference>
<dbReference type="GO" id="GO:0003677">
    <property type="term" value="F:DNA binding"/>
    <property type="evidence" value="ECO:0007669"/>
    <property type="project" value="UniProtKB-KW"/>
</dbReference>
<dbReference type="Proteomes" id="UP000552644">
    <property type="component" value="Unassembled WGS sequence"/>
</dbReference>
<dbReference type="PANTHER" id="PTHR16305:SF35">
    <property type="entry name" value="TRANSCRIPTIONAL ACTIVATOR DOMAIN"/>
    <property type="match status" value="1"/>
</dbReference>
<dbReference type="CDD" id="cd06170">
    <property type="entry name" value="LuxR_C_like"/>
    <property type="match status" value="1"/>
</dbReference>
<dbReference type="SUPFAM" id="SSF52540">
    <property type="entry name" value="P-loop containing nucleoside triphosphate hydrolases"/>
    <property type="match status" value="1"/>
</dbReference>
<dbReference type="InterPro" id="IPR000792">
    <property type="entry name" value="Tscrpt_reg_LuxR_C"/>
</dbReference>
<dbReference type="GO" id="GO:0006355">
    <property type="term" value="P:regulation of DNA-templated transcription"/>
    <property type="evidence" value="ECO:0007669"/>
    <property type="project" value="InterPro"/>
</dbReference>
<name>A0A7W7VSG9_9ACTN</name>
<dbReference type="GO" id="GO:0004016">
    <property type="term" value="F:adenylate cyclase activity"/>
    <property type="evidence" value="ECO:0007669"/>
    <property type="project" value="TreeGrafter"/>
</dbReference>
<dbReference type="PRINTS" id="PR00038">
    <property type="entry name" value="HTHLUXR"/>
</dbReference>
<keyword evidence="2" id="KW-0067">ATP-binding</keyword>
<dbReference type="AlphaFoldDB" id="A0A7W7VSG9"/>
<dbReference type="EMBL" id="JACHJP010000014">
    <property type="protein sequence ID" value="MBB4920594.1"/>
    <property type="molecule type" value="Genomic_DNA"/>
</dbReference>
<keyword evidence="4" id="KW-0238">DNA-binding</keyword>
<reference evidence="4 5" key="1">
    <citation type="submission" date="2020-08" db="EMBL/GenBank/DDBJ databases">
        <title>Genomic Encyclopedia of Type Strains, Phase III (KMG-III): the genomes of soil and plant-associated and newly described type strains.</title>
        <authorList>
            <person name="Whitman W."/>
        </authorList>
    </citation>
    <scope>NUCLEOTIDE SEQUENCE [LARGE SCALE GENOMIC DNA]</scope>
    <source>
        <strain evidence="4 5">CECT 8840</strain>
    </source>
</reference>
<dbReference type="PANTHER" id="PTHR16305">
    <property type="entry name" value="TESTICULAR SOLUBLE ADENYLYL CYCLASE"/>
    <property type="match status" value="1"/>
</dbReference>
<dbReference type="RefSeq" id="WP_184725058.1">
    <property type="nucleotide sequence ID" value="NZ_JACHJP010000014.1"/>
</dbReference>
<dbReference type="InterPro" id="IPR041664">
    <property type="entry name" value="AAA_16"/>
</dbReference>
<keyword evidence="5" id="KW-1185">Reference proteome</keyword>
<evidence type="ECO:0000256" key="1">
    <source>
        <dbReference type="ARBA" id="ARBA00022741"/>
    </source>
</evidence>
<dbReference type="Gene3D" id="3.40.50.300">
    <property type="entry name" value="P-loop containing nucleotide triphosphate hydrolases"/>
    <property type="match status" value="1"/>
</dbReference>
<evidence type="ECO:0000313" key="5">
    <source>
        <dbReference type="Proteomes" id="UP000552644"/>
    </source>
</evidence>
<accession>A0A7W7VSG9</accession>
<dbReference type="Gene3D" id="1.25.40.10">
    <property type="entry name" value="Tetratricopeptide repeat domain"/>
    <property type="match status" value="1"/>
</dbReference>
<dbReference type="InterPro" id="IPR011990">
    <property type="entry name" value="TPR-like_helical_dom_sf"/>
</dbReference>
<gene>
    <name evidence="4" type="ORF">FHS44_007745</name>
</gene>
<proteinExistence type="predicted"/>
<dbReference type="InterPro" id="IPR036388">
    <property type="entry name" value="WH-like_DNA-bd_sf"/>
</dbReference>
<dbReference type="PROSITE" id="PS00622">
    <property type="entry name" value="HTH_LUXR_1"/>
    <property type="match status" value="1"/>
</dbReference>
<dbReference type="PROSITE" id="PS50043">
    <property type="entry name" value="HTH_LUXR_2"/>
    <property type="match status" value="1"/>
</dbReference>
<dbReference type="InterPro" id="IPR016032">
    <property type="entry name" value="Sig_transdc_resp-reg_C-effctor"/>
</dbReference>
<organism evidence="4 5">
    <name type="scientific">Streptosporangium saharense</name>
    <dbReference type="NCBI Taxonomy" id="1706840"/>
    <lineage>
        <taxon>Bacteria</taxon>
        <taxon>Bacillati</taxon>
        <taxon>Actinomycetota</taxon>
        <taxon>Actinomycetes</taxon>
        <taxon>Streptosporangiales</taxon>
        <taxon>Streptosporangiaceae</taxon>
        <taxon>Streptosporangium</taxon>
    </lineage>
</organism>
<dbReference type="SUPFAM" id="SSF48452">
    <property type="entry name" value="TPR-like"/>
    <property type="match status" value="1"/>
</dbReference>
<feature type="domain" description="HTH luxR-type" evidence="3">
    <location>
        <begin position="903"/>
        <end position="963"/>
    </location>
</feature>